<dbReference type="Pfam" id="PF22848">
    <property type="entry name" value="ASD1_dom"/>
    <property type="match status" value="1"/>
</dbReference>
<dbReference type="Gene3D" id="2.60.40.1180">
    <property type="entry name" value="Golgi alpha-mannosidase II"/>
    <property type="match status" value="1"/>
</dbReference>
<dbReference type="GO" id="GO:0046373">
    <property type="term" value="P:L-arabinose metabolic process"/>
    <property type="evidence" value="ECO:0007669"/>
    <property type="project" value="InterPro"/>
</dbReference>
<dbReference type="Gene3D" id="3.20.20.80">
    <property type="entry name" value="Glycosidases"/>
    <property type="match status" value="1"/>
</dbReference>
<dbReference type="SUPFAM" id="SSF51011">
    <property type="entry name" value="Glycosyl hydrolase domain"/>
    <property type="match status" value="1"/>
</dbReference>
<dbReference type="RefSeq" id="WP_195172186.1">
    <property type="nucleotide sequence ID" value="NZ_CP062983.1"/>
</dbReference>
<dbReference type="InterPro" id="IPR010720">
    <property type="entry name" value="Alpha-L-AF_C"/>
</dbReference>
<dbReference type="SMART" id="SM00813">
    <property type="entry name" value="Alpha-L-AF_C"/>
    <property type="match status" value="1"/>
</dbReference>
<evidence type="ECO:0000256" key="3">
    <source>
        <dbReference type="ARBA" id="ARBA00011165"/>
    </source>
</evidence>
<feature type="domain" description="Alpha-L-arabinofuranosidase C-terminal" evidence="8">
    <location>
        <begin position="294"/>
        <end position="494"/>
    </location>
</feature>
<protein>
    <recommendedName>
        <fullName evidence="4">non-reducing end alpha-L-arabinofuranosidase</fullName>
        <ecNumber evidence="4">3.2.1.55</ecNumber>
    </recommendedName>
</protein>
<dbReference type="Proteomes" id="UP000594468">
    <property type="component" value="Chromosome"/>
</dbReference>
<evidence type="ECO:0000256" key="7">
    <source>
        <dbReference type="ARBA" id="ARBA00023295"/>
    </source>
</evidence>
<dbReference type="PANTHER" id="PTHR43576">
    <property type="entry name" value="ALPHA-L-ARABINOFURANOSIDASE C-RELATED"/>
    <property type="match status" value="1"/>
</dbReference>
<keyword evidence="6" id="KW-0119">Carbohydrate metabolism</keyword>
<dbReference type="InterPro" id="IPR017853">
    <property type="entry name" value="GH"/>
</dbReference>
<evidence type="ECO:0000256" key="6">
    <source>
        <dbReference type="ARBA" id="ARBA00023277"/>
    </source>
</evidence>
<organism evidence="9 10">
    <name type="scientific">Phototrophicus methaneseepsis</name>
    <dbReference type="NCBI Taxonomy" id="2710758"/>
    <lineage>
        <taxon>Bacteria</taxon>
        <taxon>Bacillati</taxon>
        <taxon>Chloroflexota</taxon>
        <taxon>Candidatus Thermofontia</taxon>
        <taxon>Phototrophicales</taxon>
        <taxon>Phototrophicaceae</taxon>
        <taxon>Phototrophicus</taxon>
    </lineage>
</organism>
<gene>
    <name evidence="9" type="ORF">G4Y79_07040</name>
</gene>
<sequence>MTDSPKAKLYIDTQRAVSDISPLLFSGFAEHMGRAIYEGIYDPASPHADENGLRKDVLAALRELNFRSMRYPGGNFLSGYRWEDGIGPKDQRPTRRDLAWQSIETNQFGTDEFMHFCQEIGTDPMMAVNMGTGSIQDAANLVEYCNGPVGTKYANMRAENGHEAPYNVKHWCIGNEMDGPWQIGHLEAEDYGKKAREAAKMMRWHDNDIKLVLCGSSNSSMPTFPEWDRVALEICYDYVDYHSMHHYANNHANDTASYLAKSAEFEYFVDTLSGVLRYVKAKNRSKKDVYLQWDEWNVWYKAHGSEHTQGNWEEAPHLIEEVYNLEDALVVAQWMNVFLRKADVIKVACLAQIVNVIAPILTTRDSMLKQSIYYPFMLFSQLASGKSLDVTTRSPLYNTSEFGDMPLLDVSSSYNEETDSNAIFIVNRSQTDSLPVEIHWQDRAPKSINSIYQVAGTDPKAANSFDNPDQVVAKKVDAPSFDESSTTLVLPPLSFTAIDVQL</sequence>
<dbReference type="Pfam" id="PF06964">
    <property type="entry name" value="Alpha-L-AF_C"/>
    <property type="match status" value="1"/>
</dbReference>
<evidence type="ECO:0000256" key="5">
    <source>
        <dbReference type="ARBA" id="ARBA00022801"/>
    </source>
</evidence>
<keyword evidence="7" id="KW-0326">Glycosidase</keyword>
<dbReference type="AlphaFoldDB" id="A0A7S8EBY2"/>
<dbReference type="EMBL" id="CP062983">
    <property type="protein sequence ID" value="QPC84122.1"/>
    <property type="molecule type" value="Genomic_DNA"/>
</dbReference>
<reference evidence="9 10" key="1">
    <citation type="submission" date="2020-02" db="EMBL/GenBank/DDBJ databases">
        <authorList>
            <person name="Zheng R.K."/>
            <person name="Sun C.M."/>
        </authorList>
    </citation>
    <scope>NUCLEOTIDE SEQUENCE [LARGE SCALE GENOMIC DNA]</scope>
    <source>
        <strain evidence="10">rifampicinis</strain>
    </source>
</reference>
<dbReference type="InterPro" id="IPR013780">
    <property type="entry name" value="Glyco_hydro_b"/>
</dbReference>
<keyword evidence="10" id="KW-1185">Reference proteome</keyword>
<evidence type="ECO:0000259" key="8">
    <source>
        <dbReference type="SMART" id="SM00813"/>
    </source>
</evidence>
<evidence type="ECO:0000256" key="2">
    <source>
        <dbReference type="ARBA" id="ARBA00007186"/>
    </source>
</evidence>
<comment type="subunit">
    <text evidence="3">Homohexamer; trimer of dimers.</text>
</comment>
<evidence type="ECO:0000313" key="9">
    <source>
        <dbReference type="EMBL" id="QPC84122.1"/>
    </source>
</evidence>
<comment type="similarity">
    <text evidence="2">Belongs to the glycosyl hydrolase 51 family.</text>
</comment>
<evidence type="ECO:0000256" key="1">
    <source>
        <dbReference type="ARBA" id="ARBA00001462"/>
    </source>
</evidence>
<dbReference type="PANTHER" id="PTHR43576:SF3">
    <property type="entry name" value="ALPHA-L-ARABINOFURANOSIDASE C"/>
    <property type="match status" value="1"/>
</dbReference>
<dbReference type="EC" id="3.2.1.55" evidence="4"/>
<dbReference type="GO" id="GO:0046556">
    <property type="term" value="F:alpha-L-arabinofuranosidase activity"/>
    <property type="evidence" value="ECO:0007669"/>
    <property type="project" value="UniProtKB-EC"/>
</dbReference>
<accession>A0A7S8EBY2</accession>
<comment type="catalytic activity">
    <reaction evidence="1">
        <text>Hydrolysis of terminal non-reducing alpha-L-arabinofuranoside residues in alpha-L-arabinosides.</text>
        <dbReference type="EC" id="3.2.1.55"/>
    </reaction>
</comment>
<name>A0A7S8EBY2_9CHLR</name>
<proteinExistence type="inferred from homology"/>
<keyword evidence="5" id="KW-0378">Hydrolase</keyword>
<evidence type="ECO:0000313" key="10">
    <source>
        <dbReference type="Proteomes" id="UP000594468"/>
    </source>
</evidence>
<dbReference type="KEGG" id="pmet:G4Y79_07040"/>
<dbReference type="InterPro" id="IPR055235">
    <property type="entry name" value="ASD1_cat"/>
</dbReference>
<evidence type="ECO:0000256" key="4">
    <source>
        <dbReference type="ARBA" id="ARBA00012670"/>
    </source>
</evidence>
<dbReference type="SUPFAM" id="SSF51445">
    <property type="entry name" value="(Trans)glycosidases"/>
    <property type="match status" value="1"/>
</dbReference>
<dbReference type="GO" id="GO:0000272">
    <property type="term" value="P:polysaccharide catabolic process"/>
    <property type="evidence" value="ECO:0007669"/>
    <property type="project" value="TreeGrafter"/>
</dbReference>